<keyword evidence="2" id="KW-0378">Hydrolase</keyword>
<sequence length="448" mass="52719">MEQLNRELLKLLSLGDENQNSIIRRFDDLAKKYGTLNLEKWRNLSNNKNSLLHELVEKKLDDVIRHVLTECQFDVNVRRTSDGLTPLQVASANKDRFMCDLLKQFGATEIQTEDVSTWLSDADKGKSMNIVWIDLEMTSIEEPEILECAVIITDKDLRELDRGNWVIHFNQSVLDGLGQWHQDTFANREKGGNDLFADVLKSRLKKEQVEEELLAKLKIHCPAKMCPLAGSSIHIDKQVLQLRMPKVHDYLHYRIIDVSSFQAVMRRWAPWIEADIKKQLAKKGQETVNHRAMDDIEWSIAFMREFQTFLTKQNSMNNRKNESQINGRRKRSVSPSIVERSYPVARNQQADHRNQQADHRNQQADHRNQQADHRNQQADHRNQQAYNRNQQAYNRNQQADNRNQQGYNRNQQADNRNQLYGDEKRLLERLDHEKNFNVRRHEVRTQIV</sequence>
<feature type="domain" description="Exonuclease" evidence="5">
    <location>
        <begin position="129"/>
        <end position="312"/>
    </location>
</feature>
<evidence type="ECO:0000256" key="3">
    <source>
        <dbReference type="ARBA" id="ARBA00022839"/>
    </source>
</evidence>
<dbReference type="NCBIfam" id="NF003765">
    <property type="entry name" value="PRK05359.1"/>
    <property type="match status" value="1"/>
</dbReference>
<dbReference type="Gene3D" id="3.30.420.10">
    <property type="entry name" value="Ribonuclease H-like superfamily/Ribonuclease H"/>
    <property type="match status" value="1"/>
</dbReference>
<evidence type="ECO:0000256" key="4">
    <source>
        <dbReference type="SAM" id="MobiDB-lite"/>
    </source>
</evidence>
<dbReference type="CDD" id="cd06135">
    <property type="entry name" value="Orn"/>
    <property type="match status" value="1"/>
</dbReference>
<dbReference type="GO" id="GO:0000175">
    <property type="term" value="F:3'-5'-RNA exonuclease activity"/>
    <property type="evidence" value="ECO:0007669"/>
    <property type="project" value="InterPro"/>
</dbReference>
<dbReference type="SUPFAM" id="SSF48403">
    <property type="entry name" value="Ankyrin repeat"/>
    <property type="match status" value="1"/>
</dbReference>
<accession>A0A814H9K3</accession>
<keyword evidence="1" id="KW-0540">Nuclease</keyword>
<dbReference type="AlphaFoldDB" id="A0A814H9K3"/>
<proteinExistence type="predicted"/>
<feature type="compositionally biased region" description="Basic and acidic residues" evidence="4">
    <location>
        <begin position="349"/>
        <end position="380"/>
    </location>
</feature>
<gene>
    <name evidence="6" type="ORF">RFH988_LOCUS14478</name>
</gene>
<dbReference type="InterPro" id="IPR036397">
    <property type="entry name" value="RNaseH_sf"/>
</dbReference>
<evidence type="ECO:0000313" key="6">
    <source>
        <dbReference type="EMBL" id="CAF1007171.1"/>
    </source>
</evidence>
<feature type="compositionally biased region" description="Polar residues" evidence="4">
    <location>
        <begin position="313"/>
        <end position="326"/>
    </location>
</feature>
<organism evidence="6 7">
    <name type="scientific">Rotaria sordida</name>
    <dbReference type="NCBI Taxonomy" id="392033"/>
    <lineage>
        <taxon>Eukaryota</taxon>
        <taxon>Metazoa</taxon>
        <taxon>Spiralia</taxon>
        <taxon>Gnathifera</taxon>
        <taxon>Rotifera</taxon>
        <taxon>Eurotatoria</taxon>
        <taxon>Bdelloidea</taxon>
        <taxon>Philodinida</taxon>
        <taxon>Philodinidae</taxon>
        <taxon>Rotaria</taxon>
    </lineage>
</organism>
<protein>
    <recommendedName>
        <fullName evidence="5">Exonuclease domain-containing protein</fullName>
    </recommendedName>
</protein>
<keyword evidence="3" id="KW-0269">Exonuclease</keyword>
<dbReference type="InterPro" id="IPR022894">
    <property type="entry name" value="Oligoribonuclease"/>
</dbReference>
<dbReference type="Pfam" id="PF00929">
    <property type="entry name" value="RNase_T"/>
    <property type="match status" value="1"/>
</dbReference>
<dbReference type="Gene3D" id="1.25.40.20">
    <property type="entry name" value="Ankyrin repeat-containing domain"/>
    <property type="match status" value="1"/>
</dbReference>
<name>A0A814H9K3_9BILA</name>
<dbReference type="SMART" id="SM00479">
    <property type="entry name" value="EXOIII"/>
    <property type="match status" value="1"/>
</dbReference>
<dbReference type="EMBL" id="CAJNOO010000671">
    <property type="protein sequence ID" value="CAF1007171.1"/>
    <property type="molecule type" value="Genomic_DNA"/>
</dbReference>
<dbReference type="Proteomes" id="UP000663882">
    <property type="component" value="Unassembled WGS sequence"/>
</dbReference>
<evidence type="ECO:0000313" key="7">
    <source>
        <dbReference type="Proteomes" id="UP000663882"/>
    </source>
</evidence>
<dbReference type="OrthoDB" id="270189at2759"/>
<evidence type="ECO:0000256" key="2">
    <source>
        <dbReference type="ARBA" id="ARBA00022801"/>
    </source>
</evidence>
<dbReference type="GO" id="GO:0003676">
    <property type="term" value="F:nucleic acid binding"/>
    <property type="evidence" value="ECO:0007669"/>
    <property type="project" value="InterPro"/>
</dbReference>
<dbReference type="InterPro" id="IPR012337">
    <property type="entry name" value="RNaseH-like_sf"/>
</dbReference>
<reference evidence="6" key="1">
    <citation type="submission" date="2021-02" db="EMBL/GenBank/DDBJ databases">
        <authorList>
            <person name="Nowell W R."/>
        </authorList>
    </citation>
    <scope>NUCLEOTIDE SEQUENCE</scope>
</reference>
<feature type="region of interest" description="Disordered" evidence="4">
    <location>
        <begin position="313"/>
        <end position="380"/>
    </location>
</feature>
<dbReference type="SUPFAM" id="SSF53098">
    <property type="entry name" value="Ribonuclease H-like"/>
    <property type="match status" value="1"/>
</dbReference>
<comment type="caution">
    <text evidence="6">The sequence shown here is derived from an EMBL/GenBank/DDBJ whole genome shotgun (WGS) entry which is preliminary data.</text>
</comment>
<evidence type="ECO:0000256" key="1">
    <source>
        <dbReference type="ARBA" id="ARBA00022722"/>
    </source>
</evidence>
<dbReference type="InterPro" id="IPR036770">
    <property type="entry name" value="Ankyrin_rpt-contain_sf"/>
</dbReference>
<dbReference type="InterPro" id="IPR013520">
    <property type="entry name" value="Ribonucl_H"/>
</dbReference>
<evidence type="ECO:0000259" key="5">
    <source>
        <dbReference type="SMART" id="SM00479"/>
    </source>
</evidence>